<dbReference type="EMBL" id="LVVM01005950">
    <property type="protein sequence ID" value="OJA09358.1"/>
    <property type="molecule type" value="Genomic_DNA"/>
</dbReference>
<evidence type="ECO:0000313" key="1">
    <source>
        <dbReference type="EMBL" id="OJA09358.1"/>
    </source>
</evidence>
<organism evidence="1 2">
    <name type="scientific">Rhizopogon vesiculosus</name>
    <dbReference type="NCBI Taxonomy" id="180088"/>
    <lineage>
        <taxon>Eukaryota</taxon>
        <taxon>Fungi</taxon>
        <taxon>Dikarya</taxon>
        <taxon>Basidiomycota</taxon>
        <taxon>Agaricomycotina</taxon>
        <taxon>Agaricomycetes</taxon>
        <taxon>Agaricomycetidae</taxon>
        <taxon>Boletales</taxon>
        <taxon>Suillineae</taxon>
        <taxon>Rhizopogonaceae</taxon>
        <taxon>Rhizopogon</taxon>
    </lineage>
</organism>
<gene>
    <name evidence="1" type="ORF">AZE42_05972</name>
</gene>
<proteinExistence type="predicted"/>
<comment type="caution">
    <text evidence="1">The sequence shown here is derived from an EMBL/GenBank/DDBJ whole genome shotgun (WGS) entry which is preliminary data.</text>
</comment>
<protein>
    <submittedName>
        <fullName evidence="1">Uncharacterized protein</fullName>
    </submittedName>
</protein>
<accession>A0A1J8PJF3</accession>
<sequence>MDDTAIVKFEMTILDAQPVKDEDTLDAPVASSYTDTGIQATPYEDDDNPYRVSCDIDLSRLNLPEQLANDNVQAIRDASISIFNLVQLVAGTSDEYPPIAPLTVPIDHDELATLNLDLVVNLARQTMVTGWVHVNAATTQLRKPARSYEAVLHIRARRDE</sequence>
<reference evidence="1 2" key="1">
    <citation type="submission" date="2016-03" db="EMBL/GenBank/DDBJ databases">
        <title>Comparative genomics of the ectomycorrhizal sister species Rhizopogon vinicolor and Rhizopogon vesiculosus (Basidiomycota: Boletales) reveals a divergence of the mating type B locus.</title>
        <authorList>
            <person name="Mujic A.B."/>
            <person name="Kuo A."/>
            <person name="Tritt A."/>
            <person name="Lipzen A."/>
            <person name="Chen C."/>
            <person name="Johnson J."/>
            <person name="Sharma A."/>
            <person name="Barry K."/>
            <person name="Grigoriev I.V."/>
            <person name="Spatafora J.W."/>
        </authorList>
    </citation>
    <scope>NUCLEOTIDE SEQUENCE [LARGE SCALE GENOMIC DNA]</scope>
    <source>
        <strain evidence="1 2">AM-OR11-056</strain>
    </source>
</reference>
<evidence type="ECO:0000313" key="2">
    <source>
        <dbReference type="Proteomes" id="UP000183567"/>
    </source>
</evidence>
<keyword evidence="2" id="KW-1185">Reference proteome</keyword>
<dbReference type="AlphaFoldDB" id="A0A1J8PJF3"/>
<dbReference type="Proteomes" id="UP000183567">
    <property type="component" value="Unassembled WGS sequence"/>
</dbReference>
<name>A0A1J8PJF3_9AGAM</name>
<dbReference type="OrthoDB" id="2680725at2759"/>